<dbReference type="OrthoDB" id="9803968at2"/>
<feature type="domain" description="AMP-dependent synthetase/ligase" evidence="1">
    <location>
        <begin position="46"/>
        <end position="231"/>
    </location>
</feature>
<dbReference type="GO" id="GO:0016878">
    <property type="term" value="F:acid-thiol ligase activity"/>
    <property type="evidence" value="ECO:0007669"/>
    <property type="project" value="UniProtKB-ARBA"/>
</dbReference>
<dbReference type="InterPro" id="IPR000873">
    <property type="entry name" value="AMP-dep_synth/lig_dom"/>
</dbReference>
<dbReference type="Pfam" id="PF00501">
    <property type="entry name" value="AMP-binding"/>
    <property type="match status" value="1"/>
</dbReference>
<dbReference type="NCBIfam" id="NF005877">
    <property type="entry name" value="PRK07824.1"/>
    <property type="match status" value="1"/>
</dbReference>
<protein>
    <submittedName>
        <fullName evidence="3">AMP-dependent synthetase</fullName>
    </submittedName>
</protein>
<feature type="domain" description="AMP-binding enzyme C-terminal" evidence="2">
    <location>
        <begin position="277"/>
        <end position="352"/>
    </location>
</feature>
<dbReference type="PANTHER" id="PTHR43767">
    <property type="entry name" value="LONG-CHAIN-FATTY-ACID--COA LIGASE"/>
    <property type="match status" value="1"/>
</dbReference>
<dbReference type="PANTHER" id="PTHR43767:SF1">
    <property type="entry name" value="NONRIBOSOMAL PEPTIDE SYNTHASE PES1 (EUROFUNG)-RELATED"/>
    <property type="match status" value="1"/>
</dbReference>
<sequence length="364" mass="37327">MRVIPVDGPDSVTDLATALRAALTGGPAVLPVSATDPRRAALVAHLAPDHPVEPDTALIIATSGSTGEPKGVLLSASALVASATATHTRLGGPGRWLLTLPAHHVAGAQVIVRSLLAGHDPVVREGSFATAAARLFENPGPYYTSLVPTQLLRLLDEPTLLGFDAVLVGGAAASPALVARARAAGIRVVTTYGMSETAGGCVYDGRPLDGVSVRVVGGEIRIAGPTLANGYRRGARFGPWFRTGDLGTVHPDGTLTVHGRADTVINTGGVKIAPAAVENALTAREDVAEVCVVAVPDEEWGDLVAAAVVPADPGHPPRVEALQETVRTVLGGQAVPRLVRFVPDLPLRGPGKIDHSAVRTLLTG</sequence>
<accession>A0A7Z1AVG9</accession>
<dbReference type="AlphaFoldDB" id="A0A7Z1AVG9"/>
<dbReference type="Gene3D" id="3.30.300.30">
    <property type="match status" value="1"/>
</dbReference>
<dbReference type="InterPro" id="IPR025110">
    <property type="entry name" value="AMP-bd_C"/>
</dbReference>
<organism evidence="3 4">
    <name type="scientific">Actinophytocola xinjiangensis</name>
    <dbReference type="NCBI Taxonomy" id="485602"/>
    <lineage>
        <taxon>Bacteria</taxon>
        <taxon>Bacillati</taxon>
        <taxon>Actinomycetota</taxon>
        <taxon>Actinomycetes</taxon>
        <taxon>Pseudonocardiales</taxon>
        <taxon>Pseudonocardiaceae</taxon>
    </lineage>
</organism>
<dbReference type="SUPFAM" id="SSF56801">
    <property type="entry name" value="Acetyl-CoA synthetase-like"/>
    <property type="match status" value="1"/>
</dbReference>
<evidence type="ECO:0000259" key="1">
    <source>
        <dbReference type="Pfam" id="PF00501"/>
    </source>
</evidence>
<proteinExistence type="predicted"/>
<dbReference type="InterPro" id="IPR050237">
    <property type="entry name" value="ATP-dep_AMP-bd_enzyme"/>
</dbReference>
<dbReference type="Proteomes" id="UP000185696">
    <property type="component" value="Unassembled WGS sequence"/>
</dbReference>
<dbReference type="Gene3D" id="3.40.50.12780">
    <property type="entry name" value="N-terminal domain of ligase-like"/>
    <property type="match status" value="1"/>
</dbReference>
<dbReference type="InterPro" id="IPR045851">
    <property type="entry name" value="AMP-bd_C_sf"/>
</dbReference>
<name>A0A7Z1AVG9_9PSEU</name>
<dbReference type="RefSeq" id="WP_075136206.1">
    <property type="nucleotide sequence ID" value="NZ_MSIF01000017.1"/>
</dbReference>
<gene>
    <name evidence="3" type="ORF">BLA60_28280</name>
</gene>
<keyword evidence="4" id="KW-1185">Reference proteome</keyword>
<reference evidence="3 4" key="1">
    <citation type="submission" date="2016-12" db="EMBL/GenBank/DDBJ databases">
        <title>The draft genome sequence of Actinophytocola xinjiangensis.</title>
        <authorList>
            <person name="Wang W."/>
            <person name="Yuan L."/>
        </authorList>
    </citation>
    <scope>NUCLEOTIDE SEQUENCE [LARGE SCALE GENOMIC DNA]</scope>
    <source>
        <strain evidence="3 4">CGMCC 4.4663</strain>
    </source>
</reference>
<evidence type="ECO:0000313" key="3">
    <source>
        <dbReference type="EMBL" id="OLF07263.1"/>
    </source>
</evidence>
<evidence type="ECO:0000259" key="2">
    <source>
        <dbReference type="Pfam" id="PF13193"/>
    </source>
</evidence>
<dbReference type="PROSITE" id="PS00455">
    <property type="entry name" value="AMP_BINDING"/>
    <property type="match status" value="1"/>
</dbReference>
<dbReference type="InterPro" id="IPR020845">
    <property type="entry name" value="AMP-binding_CS"/>
</dbReference>
<comment type="caution">
    <text evidence="3">The sequence shown here is derived from an EMBL/GenBank/DDBJ whole genome shotgun (WGS) entry which is preliminary data.</text>
</comment>
<dbReference type="InterPro" id="IPR042099">
    <property type="entry name" value="ANL_N_sf"/>
</dbReference>
<evidence type="ECO:0000313" key="4">
    <source>
        <dbReference type="Proteomes" id="UP000185696"/>
    </source>
</evidence>
<dbReference type="EMBL" id="MSIF01000017">
    <property type="protein sequence ID" value="OLF07263.1"/>
    <property type="molecule type" value="Genomic_DNA"/>
</dbReference>
<dbReference type="Pfam" id="PF13193">
    <property type="entry name" value="AMP-binding_C"/>
    <property type="match status" value="1"/>
</dbReference>